<evidence type="ECO:0008006" key="4">
    <source>
        <dbReference type="Google" id="ProtNLM"/>
    </source>
</evidence>
<feature type="compositionally biased region" description="Low complexity" evidence="1">
    <location>
        <begin position="636"/>
        <end position="649"/>
    </location>
</feature>
<feature type="region of interest" description="Disordered" evidence="1">
    <location>
        <begin position="524"/>
        <end position="544"/>
    </location>
</feature>
<feature type="region of interest" description="Disordered" evidence="1">
    <location>
        <begin position="620"/>
        <end position="670"/>
    </location>
</feature>
<dbReference type="OrthoDB" id="5405297at2759"/>
<dbReference type="EMBL" id="MU004231">
    <property type="protein sequence ID" value="KAF2673914.1"/>
    <property type="molecule type" value="Genomic_DNA"/>
</dbReference>
<organism evidence="2 3">
    <name type="scientific">Microthyrium microscopicum</name>
    <dbReference type="NCBI Taxonomy" id="703497"/>
    <lineage>
        <taxon>Eukaryota</taxon>
        <taxon>Fungi</taxon>
        <taxon>Dikarya</taxon>
        <taxon>Ascomycota</taxon>
        <taxon>Pezizomycotina</taxon>
        <taxon>Dothideomycetes</taxon>
        <taxon>Dothideomycetes incertae sedis</taxon>
        <taxon>Microthyriales</taxon>
        <taxon>Microthyriaceae</taxon>
        <taxon>Microthyrium</taxon>
    </lineage>
</organism>
<name>A0A6A6USJ9_9PEZI</name>
<feature type="region of interest" description="Disordered" evidence="1">
    <location>
        <begin position="579"/>
        <end position="601"/>
    </location>
</feature>
<feature type="compositionally biased region" description="Basic and acidic residues" evidence="1">
    <location>
        <begin position="620"/>
        <end position="635"/>
    </location>
</feature>
<protein>
    <recommendedName>
        <fullName evidence="4">F-box domain-containing protein</fullName>
    </recommendedName>
</protein>
<accession>A0A6A6USJ9</accession>
<dbReference type="Gene3D" id="3.80.10.10">
    <property type="entry name" value="Ribonuclease Inhibitor"/>
    <property type="match status" value="1"/>
</dbReference>
<dbReference type="InterPro" id="IPR032675">
    <property type="entry name" value="LRR_dom_sf"/>
</dbReference>
<keyword evidence="3" id="KW-1185">Reference proteome</keyword>
<reference evidence="2" key="1">
    <citation type="journal article" date="2020" name="Stud. Mycol.">
        <title>101 Dothideomycetes genomes: a test case for predicting lifestyles and emergence of pathogens.</title>
        <authorList>
            <person name="Haridas S."/>
            <person name="Albert R."/>
            <person name="Binder M."/>
            <person name="Bloem J."/>
            <person name="Labutti K."/>
            <person name="Salamov A."/>
            <person name="Andreopoulos B."/>
            <person name="Baker S."/>
            <person name="Barry K."/>
            <person name="Bills G."/>
            <person name="Bluhm B."/>
            <person name="Cannon C."/>
            <person name="Castanera R."/>
            <person name="Culley D."/>
            <person name="Daum C."/>
            <person name="Ezra D."/>
            <person name="Gonzalez J."/>
            <person name="Henrissat B."/>
            <person name="Kuo A."/>
            <person name="Liang C."/>
            <person name="Lipzen A."/>
            <person name="Lutzoni F."/>
            <person name="Magnuson J."/>
            <person name="Mondo S."/>
            <person name="Nolan M."/>
            <person name="Ohm R."/>
            <person name="Pangilinan J."/>
            <person name="Park H.-J."/>
            <person name="Ramirez L."/>
            <person name="Alfaro M."/>
            <person name="Sun H."/>
            <person name="Tritt A."/>
            <person name="Yoshinaga Y."/>
            <person name="Zwiers L.-H."/>
            <person name="Turgeon B."/>
            <person name="Goodwin S."/>
            <person name="Spatafora J."/>
            <person name="Crous P."/>
            <person name="Grigoriev I."/>
        </authorList>
    </citation>
    <scope>NUCLEOTIDE SEQUENCE</scope>
    <source>
        <strain evidence="2">CBS 115976</strain>
    </source>
</reference>
<evidence type="ECO:0000313" key="2">
    <source>
        <dbReference type="EMBL" id="KAF2673914.1"/>
    </source>
</evidence>
<proteinExistence type="predicted"/>
<evidence type="ECO:0000313" key="3">
    <source>
        <dbReference type="Proteomes" id="UP000799302"/>
    </source>
</evidence>
<sequence>MALDVLTHPRHSSLQRFFMGFFRHFRSKSSSDAKVRSNVNGSAHRIANGNANGTANRAGYYNPSASGGIDWTNRLPHAVLQRIFSFVCPHSSDSSYDCIEDVDLDTCFLCDLRDLANCVRVRRTWYAPASQQLYRSIRLDQIHYCYLEDELKEQRRKKNKRRTRRRDDDYVYNPETDVAVERLHLLVGILRDNSYLSGQVLFIKLPYLLRTSGHPDLARLVQSCPNLRYVDLPDEFYRADLSTSRLRLELTHNCRNLRFMKYYHGSGQKFEQLKHHNPWTNLEHLTLDGISVDHGVFRQVISRMKNLNTLILTSMPGGNDDLFSVAFGLPEIPPVRNLELHDLPDVTIDGVLRYLLNQPARDRLRSLTMDGTGVEIADLHKVLANAHSLLSLTVIYEPKQSLPLDPLPPLASLSLQNMHFEIKDNSHQRVRHPPGDSYHRYLADSILDLNLPSLRALYVREPRFPQALLSPNPPSARTSIISNRNSVVSTIDASQLNFGIDAKDHMSMAANPFLSVANYATFGSHSQPASARNSPSPPALTSPAFLQQDPFARHARPTPRRRPLQQPLEVFTKSHGDDLGEWLSRPLDPSPPPGASPRPMSTFNAGWAASARRSVIVGDGEGHWAEVPDYEREASRPSSRASMASFRSENPTKKKRRSRFEAAKVGDLWG</sequence>
<dbReference type="SUPFAM" id="SSF52047">
    <property type="entry name" value="RNI-like"/>
    <property type="match status" value="1"/>
</dbReference>
<dbReference type="AlphaFoldDB" id="A0A6A6USJ9"/>
<evidence type="ECO:0000256" key="1">
    <source>
        <dbReference type="SAM" id="MobiDB-lite"/>
    </source>
</evidence>
<dbReference type="Proteomes" id="UP000799302">
    <property type="component" value="Unassembled WGS sequence"/>
</dbReference>
<gene>
    <name evidence="2" type="ORF">BT63DRAFT_422018</name>
</gene>